<dbReference type="InterPro" id="IPR055411">
    <property type="entry name" value="LRR_FXL15/At3g58940/PEG3-like"/>
</dbReference>
<dbReference type="SUPFAM" id="SSF52047">
    <property type="entry name" value="RNI-like"/>
    <property type="match status" value="1"/>
</dbReference>
<dbReference type="InterPro" id="IPR036047">
    <property type="entry name" value="F-box-like_dom_sf"/>
</dbReference>
<dbReference type="AlphaFoldDB" id="A0A2P6Q9E1"/>
<dbReference type="PANTHER" id="PTHR31900">
    <property type="entry name" value="F-BOX/RNI SUPERFAMILY PROTEIN-RELATED"/>
    <property type="match status" value="1"/>
</dbReference>
<dbReference type="InterPro" id="IPR050232">
    <property type="entry name" value="FBL13/AtMIF1-like"/>
</dbReference>
<dbReference type="InterPro" id="IPR001810">
    <property type="entry name" value="F-box_dom"/>
</dbReference>
<dbReference type="Pfam" id="PF24758">
    <property type="entry name" value="LRR_At5g56370"/>
    <property type="match status" value="1"/>
</dbReference>
<reference evidence="2 3" key="1">
    <citation type="journal article" date="2018" name="Nat. Genet.">
        <title>The Rosa genome provides new insights in the design of modern roses.</title>
        <authorList>
            <person name="Bendahmane M."/>
        </authorList>
    </citation>
    <scope>NUCLEOTIDE SEQUENCE [LARGE SCALE GENOMIC DNA]</scope>
    <source>
        <strain evidence="3">cv. Old Blush</strain>
    </source>
</reference>
<dbReference type="InterPro" id="IPR032675">
    <property type="entry name" value="LRR_dom_sf"/>
</dbReference>
<organism evidence="2 3">
    <name type="scientific">Rosa chinensis</name>
    <name type="common">China rose</name>
    <dbReference type="NCBI Taxonomy" id="74649"/>
    <lineage>
        <taxon>Eukaryota</taxon>
        <taxon>Viridiplantae</taxon>
        <taxon>Streptophyta</taxon>
        <taxon>Embryophyta</taxon>
        <taxon>Tracheophyta</taxon>
        <taxon>Spermatophyta</taxon>
        <taxon>Magnoliopsida</taxon>
        <taxon>eudicotyledons</taxon>
        <taxon>Gunneridae</taxon>
        <taxon>Pentapetalae</taxon>
        <taxon>rosids</taxon>
        <taxon>fabids</taxon>
        <taxon>Rosales</taxon>
        <taxon>Rosaceae</taxon>
        <taxon>Rosoideae</taxon>
        <taxon>Rosoideae incertae sedis</taxon>
        <taxon>Rosa</taxon>
    </lineage>
</organism>
<dbReference type="CDD" id="cd22160">
    <property type="entry name" value="F-box_AtFBL13-like"/>
    <property type="match status" value="1"/>
</dbReference>
<evidence type="ECO:0000313" key="2">
    <source>
        <dbReference type="EMBL" id="PRQ30787.1"/>
    </source>
</evidence>
<dbReference type="EMBL" id="PDCK01000043">
    <property type="protein sequence ID" value="PRQ30787.1"/>
    <property type="molecule type" value="Genomic_DNA"/>
</dbReference>
<dbReference type="Gene3D" id="3.80.10.10">
    <property type="entry name" value="Ribonuclease Inhibitor"/>
    <property type="match status" value="1"/>
</dbReference>
<dbReference type="STRING" id="74649.A0A2P6Q9E1"/>
<dbReference type="Gene3D" id="1.20.1280.50">
    <property type="match status" value="1"/>
</dbReference>
<sequence length="365" mass="42469">MASESKPQEEADEDRISKLPDDVLCHILSLLVTHEAVRTTILSKKWNKFWTSLPNLEFYDKYFPTSYSWLKYECDPFMTFVDRVMLLHDSKDIRKFSLSRMHREVEFVVEDVYHIHRWIDIAIEHNIVELDLSLVDCKGMNFYLPQSLYTCTTLVVLKVESNCISYDPPITGCFPRLKVFVVSFTNPDSPDPVRRLFSCCPVLEDLAIYGYPGRDALDITISAPELKTLKIHLSCNEYYMYDPAYTFKIDAPKLENFSLKDPWFLSNYHLENRNSVVKAKIVLNDSEDYDPIDFADRTTALLGRISNVEYLSFSAAFLEDFHLSTFDTLYQLELSLGGCNNWELLIVFLKKSPNLKHLVLKNKVR</sequence>
<gene>
    <name evidence="2" type="ORF">RchiOBHm_Chr5g0028431</name>
</gene>
<evidence type="ECO:0000313" key="3">
    <source>
        <dbReference type="Proteomes" id="UP000238479"/>
    </source>
</evidence>
<name>A0A2P6Q9E1_ROSCH</name>
<dbReference type="Pfam" id="PF00646">
    <property type="entry name" value="F-box"/>
    <property type="match status" value="1"/>
</dbReference>
<accession>A0A2P6Q9E1</accession>
<dbReference type="SUPFAM" id="SSF81383">
    <property type="entry name" value="F-box domain"/>
    <property type="match status" value="1"/>
</dbReference>
<dbReference type="PANTHER" id="PTHR31900:SF30">
    <property type="entry name" value="SUPERFAMILY PROTEIN, PUTATIVE-RELATED"/>
    <property type="match status" value="1"/>
</dbReference>
<feature type="domain" description="F-box" evidence="1">
    <location>
        <begin position="13"/>
        <end position="62"/>
    </location>
</feature>
<evidence type="ECO:0000259" key="1">
    <source>
        <dbReference type="PROSITE" id="PS50181"/>
    </source>
</evidence>
<comment type="caution">
    <text evidence="2">The sequence shown here is derived from an EMBL/GenBank/DDBJ whole genome shotgun (WGS) entry which is preliminary data.</text>
</comment>
<keyword evidence="3" id="KW-1185">Reference proteome</keyword>
<dbReference type="InterPro" id="IPR053781">
    <property type="entry name" value="F-box_AtFBL13-like"/>
</dbReference>
<protein>
    <submittedName>
        <fullName evidence="2">Putative F-box domain, leucine-rich repeat domain, L domain-containing protein</fullName>
    </submittedName>
</protein>
<dbReference type="PROSITE" id="PS50181">
    <property type="entry name" value="FBOX"/>
    <property type="match status" value="1"/>
</dbReference>
<proteinExistence type="predicted"/>
<dbReference type="OMA" id="RFEWERY"/>
<dbReference type="Proteomes" id="UP000238479">
    <property type="component" value="Chromosome 5"/>
</dbReference>
<dbReference type="Gramene" id="PRQ30787">
    <property type="protein sequence ID" value="PRQ30787"/>
    <property type="gene ID" value="RchiOBHm_Chr5g0028431"/>
</dbReference>